<sequence length="105" mass="11302">MQDDDGCVWWCGQVPLQVVEHADHADVNGCEWSDVTLRCLSPPLSLPGVEWHLQVLQGTVHNETVISVGCGQRGSISMTQSVSLHLCGNLLGILCDSLSSMVTSI</sequence>
<reference evidence="1 2" key="1">
    <citation type="submission" date="2021-07" db="EMBL/GenBank/DDBJ databases">
        <authorList>
            <person name="Palmer J.M."/>
        </authorList>
    </citation>
    <scope>NUCLEOTIDE SEQUENCE [LARGE SCALE GENOMIC DNA]</scope>
    <source>
        <strain evidence="1 2">AT_MEX2019</strain>
        <tissue evidence="1">Muscle</tissue>
    </source>
</reference>
<gene>
    <name evidence="1" type="ORF">ATANTOWER_019928</name>
</gene>
<dbReference type="Proteomes" id="UP001345963">
    <property type="component" value="Unassembled WGS sequence"/>
</dbReference>
<protein>
    <submittedName>
        <fullName evidence="1">Uncharacterized protein</fullName>
    </submittedName>
</protein>
<evidence type="ECO:0000313" key="1">
    <source>
        <dbReference type="EMBL" id="MED6237159.1"/>
    </source>
</evidence>
<evidence type="ECO:0000313" key="2">
    <source>
        <dbReference type="Proteomes" id="UP001345963"/>
    </source>
</evidence>
<organism evidence="1 2">
    <name type="scientific">Ataeniobius toweri</name>
    <dbReference type="NCBI Taxonomy" id="208326"/>
    <lineage>
        <taxon>Eukaryota</taxon>
        <taxon>Metazoa</taxon>
        <taxon>Chordata</taxon>
        <taxon>Craniata</taxon>
        <taxon>Vertebrata</taxon>
        <taxon>Euteleostomi</taxon>
        <taxon>Actinopterygii</taxon>
        <taxon>Neopterygii</taxon>
        <taxon>Teleostei</taxon>
        <taxon>Neoteleostei</taxon>
        <taxon>Acanthomorphata</taxon>
        <taxon>Ovalentaria</taxon>
        <taxon>Atherinomorphae</taxon>
        <taxon>Cyprinodontiformes</taxon>
        <taxon>Goodeidae</taxon>
        <taxon>Ataeniobius</taxon>
    </lineage>
</organism>
<keyword evidence="2" id="KW-1185">Reference proteome</keyword>
<proteinExistence type="predicted"/>
<accession>A0ABU7AI73</accession>
<comment type="caution">
    <text evidence="1">The sequence shown here is derived from an EMBL/GenBank/DDBJ whole genome shotgun (WGS) entry which is preliminary data.</text>
</comment>
<name>A0ABU7AI73_9TELE</name>
<dbReference type="EMBL" id="JAHUTI010014028">
    <property type="protein sequence ID" value="MED6237159.1"/>
    <property type="molecule type" value="Genomic_DNA"/>
</dbReference>